<gene>
    <name evidence="2" type="ORF">FOA43_002089</name>
</gene>
<keyword evidence="3" id="KW-1185">Reference proteome</keyword>
<feature type="domain" description="F-box" evidence="1">
    <location>
        <begin position="32"/>
        <end position="78"/>
    </location>
</feature>
<dbReference type="GO" id="GO:0031146">
    <property type="term" value="P:SCF-dependent proteasomal ubiquitin-dependent protein catabolic process"/>
    <property type="evidence" value="ECO:0007669"/>
    <property type="project" value="TreeGrafter"/>
</dbReference>
<dbReference type="Gene3D" id="1.20.1280.50">
    <property type="match status" value="1"/>
</dbReference>
<dbReference type="Proteomes" id="UP000662931">
    <property type="component" value="Chromosome 2"/>
</dbReference>
<dbReference type="InterPro" id="IPR036047">
    <property type="entry name" value="F-box-like_dom_sf"/>
</dbReference>
<dbReference type="KEGG" id="bnn:FOA43_002089"/>
<accession>A0A875S017</accession>
<dbReference type="SUPFAM" id="SSF50998">
    <property type="entry name" value="Quinoprotein alcohol dehydrogenase-like"/>
    <property type="match status" value="1"/>
</dbReference>
<dbReference type="OrthoDB" id="2095648at2759"/>
<dbReference type="PROSITE" id="PS50181">
    <property type="entry name" value="FBOX"/>
    <property type="match status" value="1"/>
</dbReference>
<dbReference type="EMBL" id="CP064813">
    <property type="protein sequence ID" value="QPG74756.1"/>
    <property type="molecule type" value="Genomic_DNA"/>
</dbReference>
<evidence type="ECO:0000259" key="1">
    <source>
        <dbReference type="PROSITE" id="PS50181"/>
    </source>
</evidence>
<evidence type="ECO:0000313" key="3">
    <source>
        <dbReference type="Proteomes" id="UP000662931"/>
    </source>
</evidence>
<proteinExistence type="predicted"/>
<sequence>MDRYGERMVEVVPTAPVVASPVELSPVAVAPSNWLASLPTELLIIIFSHLDPTSLRRIALVCKSWYRLTCDNIVWRQIFRVRFPLVGETFTSVIRTAFWRQELICRETLIKTWYRGRATRRTYTLAQALGQVSDCYADFLRDRFVAFDANSGRLAECRMASGHGVSAESCSIPGGTTAYSTGRHFFLFGRWDGAIFGSLVDHKNILLNGLHQFQPDKHSSMVTAAHVCPGELGKPGYVGAFTGDQQGNVFGWDLREGKCLVKVAVNSSAIVKISSDGRSNLVVLSANGDLNHVTGSFQRRSQTTKICTFLTTPSVNQANSVSINMLVDYGGGNVVLFDDLKLEIYSFVGSRHVLQLQPGEQIFRASLEENQHRYQKKDDKLVGGDPLFMAVLLRSGTVLVVNVRETEYHVIPATRFVPQMVGQLPPDDTLPPVCAVTLNALVILVGSRDGRVEMYDIVTGDFCRKVSERVGKRILANSIGRAESIPVSRILIDEKLAAGVVVLGPIVQFFKFGDFYKELENGRGGRKSYSKEKKRSVDEVQTRIDDYEYQRDQRDREYDMFIKYNGEGAGDDPEEEQLELALALSASIQDR</sequence>
<dbReference type="GO" id="GO:0005737">
    <property type="term" value="C:cytoplasm"/>
    <property type="evidence" value="ECO:0007669"/>
    <property type="project" value="TreeGrafter"/>
</dbReference>
<dbReference type="InterPro" id="IPR011047">
    <property type="entry name" value="Quinoprotein_ADH-like_sf"/>
</dbReference>
<dbReference type="PANTHER" id="PTHR12874">
    <property type="entry name" value="F-BOX ONLY PROTEIN 48-RELATED"/>
    <property type="match status" value="1"/>
</dbReference>
<dbReference type="GeneID" id="62195490"/>
<dbReference type="InterPro" id="IPR015943">
    <property type="entry name" value="WD40/YVTN_repeat-like_dom_sf"/>
</dbReference>
<organism evidence="2 3">
    <name type="scientific">Eeniella nana</name>
    <name type="common">Yeast</name>
    <name type="synonym">Brettanomyces nanus</name>
    <dbReference type="NCBI Taxonomy" id="13502"/>
    <lineage>
        <taxon>Eukaryota</taxon>
        <taxon>Fungi</taxon>
        <taxon>Dikarya</taxon>
        <taxon>Ascomycota</taxon>
        <taxon>Saccharomycotina</taxon>
        <taxon>Pichiomycetes</taxon>
        <taxon>Pichiales</taxon>
        <taxon>Pichiaceae</taxon>
        <taxon>Brettanomyces</taxon>
    </lineage>
</organism>
<name>A0A875S017_EENNA</name>
<dbReference type="SMART" id="SM00256">
    <property type="entry name" value="FBOX"/>
    <property type="match status" value="1"/>
</dbReference>
<dbReference type="SUPFAM" id="SSF81383">
    <property type="entry name" value="F-box domain"/>
    <property type="match status" value="1"/>
</dbReference>
<dbReference type="Gene3D" id="2.130.10.10">
    <property type="entry name" value="YVTN repeat-like/Quinoprotein amine dehydrogenase"/>
    <property type="match status" value="1"/>
</dbReference>
<evidence type="ECO:0000313" key="2">
    <source>
        <dbReference type="EMBL" id="QPG74756.1"/>
    </source>
</evidence>
<dbReference type="Pfam" id="PF12937">
    <property type="entry name" value="F-box-like"/>
    <property type="match status" value="1"/>
</dbReference>
<dbReference type="RefSeq" id="XP_038778321.1">
    <property type="nucleotide sequence ID" value="XM_038922393.1"/>
</dbReference>
<dbReference type="AlphaFoldDB" id="A0A875S017"/>
<dbReference type="InterPro" id="IPR001810">
    <property type="entry name" value="F-box_dom"/>
</dbReference>
<protein>
    <recommendedName>
        <fullName evidence="1">F-box domain-containing protein</fullName>
    </recommendedName>
</protein>
<dbReference type="PANTHER" id="PTHR12874:SF9">
    <property type="entry name" value="F-BOX ONLY PROTEIN 48"/>
    <property type="match status" value="1"/>
</dbReference>
<dbReference type="GO" id="GO:0019005">
    <property type="term" value="C:SCF ubiquitin ligase complex"/>
    <property type="evidence" value="ECO:0007669"/>
    <property type="project" value="TreeGrafter"/>
</dbReference>
<reference evidence="2" key="1">
    <citation type="submission" date="2020-10" db="EMBL/GenBank/DDBJ databases">
        <authorList>
            <person name="Roach M.J.R."/>
        </authorList>
    </citation>
    <scope>NUCLEOTIDE SEQUENCE</scope>
    <source>
        <strain evidence="2">CBS 1945</strain>
    </source>
</reference>